<protein>
    <submittedName>
        <fullName evidence="2">Uncharacterized protein</fullName>
    </submittedName>
</protein>
<sequence length="57" mass="6475">MSSESSVINPLTRLEPPPPLLPRLPLSSPRQGAGRVWFVSEDVQKERVEMLKQIYSQ</sequence>
<proteinExistence type="predicted"/>
<dbReference type="AlphaFoldDB" id="A0AAV1HQC6"/>
<keyword evidence="3" id="KW-1185">Reference proteome</keyword>
<name>A0AAV1HQC6_XYRNO</name>
<dbReference type="EMBL" id="OY660887">
    <property type="protein sequence ID" value="CAJ1087701.1"/>
    <property type="molecule type" value="Genomic_DNA"/>
</dbReference>
<evidence type="ECO:0000256" key="1">
    <source>
        <dbReference type="SAM" id="MobiDB-lite"/>
    </source>
</evidence>
<feature type="region of interest" description="Disordered" evidence="1">
    <location>
        <begin position="1"/>
        <end position="27"/>
    </location>
</feature>
<accession>A0AAV1HQC6</accession>
<organism evidence="2 3">
    <name type="scientific">Xyrichtys novacula</name>
    <name type="common">Pearly razorfish</name>
    <name type="synonym">Hemipteronotus novacula</name>
    <dbReference type="NCBI Taxonomy" id="13765"/>
    <lineage>
        <taxon>Eukaryota</taxon>
        <taxon>Metazoa</taxon>
        <taxon>Chordata</taxon>
        <taxon>Craniata</taxon>
        <taxon>Vertebrata</taxon>
        <taxon>Euteleostomi</taxon>
        <taxon>Actinopterygii</taxon>
        <taxon>Neopterygii</taxon>
        <taxon>Teleostei</taxon>
        <taxon>Neoteleostei</taxon>
        <taxon>Acanthomorphata</taxon>
        <taxon>Eupercaria</taxon>
        <taxon>Labriformes</taxon>
        <taxon>Labridae</taxon>
        <taxon>Xyrichtys</taxon>
    </lineage>
</organism>
<reference evidence="2" key="1">
    <citation type="submission" date="2023-08" db="EMBL/GenBank/DDBJ databases">
        <authorList>
            <person name="Alioto T."/>
            <person name="Alioto T."/>
            <person name="Gomez Garrido J."/>
        </authorList>
    </citation>
    <scope>NUCLEOTIDE SEQUENCE</scope>
</reference>
<gene>
    <name evidence="2" type="ORF">XNOV1_A039392</name>
</gene>
<evidence type="ECO:0000313" key="3">
    <source>
        <dbReference type="Proteomes" id="UP001178508"/>
    </source>
</evidence>
<dbReference type="Proteomes" id="UP001178508">
    <property type="component" value="Chromosome 24"/>
</dbReference>
<evidence type="ECO:0000313" key="2">
    <source>
        <dbReference type="EMBL" id="CAJ1087701.1"/>
    </source>
</evidence>